<keyword evidence="8" id="KW-1185">Reference proteome</keyword>
<feature type="compositionally biased region" description="Polar residues" evidence="5">
    <location>
        <begin position="13"/>
        <end position="26"/>
    </location>
</feature>
<dbReference type="InterPro" id="IPR013083">
    <property type="entry name" value="Znf_RING/FYVE/PHD"/>
</dbReference>
<dbReference type="Proteomes" id="UP001175001">
    <property type="component" value="Unassembled WGS sequence"/>
</dbReference>
<dbReference type="SUPFAM" id="SSF57850">
    <property type="entry name" value="RING/U-box"/>
    <property type="match status" value="1"/>
</dbReference>
<feature type="compositionally biased region" description="Low complexity" evidence="5">
    <location>
        <begin position="289"/>
        <end position="302"/>
    </location>
</feature>
<feature type="compositionally biased region" description="Pro residues" evidence="5">
    <location>
        <begin position="97"/>
        <end position="107"/>
    </location>
</feature>
<evidence type="ECO:0000256" key="2">
    <source>
        <dbReference type="ARBA" id="ARBA00022771"/>
    </source>
</evidence>
<comment type="caution">
    <text evidence="7">The sequence shown here is derived from an EMBL/GenBank/DDBJ whole genome shotgun (WGS) entry which is preliminary data.</text>
</comment>
<keyword evidence="1" id="KW-0479">Metal-binding</keyword>
<keyword evidence="2 4" id="KW-0863">Zinc-finger</keyword>
<dbReference type="EMBL" id="JAUJDW010000213">
    <property type="protein sequence ID" value="KAK0612696.1"/>
    <property type="molecule type" value="Genomic_DNA"/>
</dbReference>
<organism evidence="7 8">
    <name type="scientific">Lasiodiplodia hormozganensis</name>
    <dbReference type="NCBI Taxonomy" id="869390"/>
    <lineage>
        <taxon>Eukaryota</taxon>
        <taxon>Fungi</taxon>
        <taxon>Dikarya</taxon>
        <taxon>Ascomycota</taxon>
        <taxon>Pezizomycotina</taxon>
        <taxon>Dothideomycetes</taxon>
        <taxon>Dothideomycetes incertae sedis</taxon>
        <taxon>Botryosphaeriales</taxon>
        <taxon>Botryosphaeriaceae</taxon>
        <taxon>Lasiodiplodia</taxon>
    </lineage>
</organism>
<evidence type="ECO:0000256" key="1">
    <source>
        <dbReference type="ARBA" id="ARBA00022723"/>
    </source>
</evidence>
<gene>
    <name evidence="7" type="primary">hrd1_0</name>
    <name evidence="7" type="ORF">DIS24_g12018</name>
</gene>
<accession>A0AA39TPU8</accession>
<feature type="compositionally biased region" description="Basic and acidic residues" evidence="5">
    <location>
        <begin position="255"/>
        <end position="287"/>
    </location>
</feature>
<evidence type="ECO:0000313" key="8">
    <source>
        <dbReference type="Proteomes" id="UP001175001"/>
    </source>
</evidence>
<dbReference type="GO" id="GO:0008270">
    <property type="term" value="F:zinc ion binding"/>
    <property type="evidence" value="ECO:0007669"/>
    <property type="project" value="UniProtKB-KW"/>
</dbReference>
<evidence type="ECO:0000259" key="6">
    <source>
        <dbReference type="PROSITE" id="PS50089"/>
    </source>
</evidence>
<name>A0AA39TPU8_9PEZI</name>
<feature type="domain" description="RING-type" evidence="6">
    <location>
        <begin position="403"/>
        <end position="428"/>
    </location>
</feature>
<evidence type="ECO:0000256" key="4">
    <source>
        <dbReference type="PROSITE-ProRule" id="PRU00175"/>
    </source>
</evidence>
<evidence type="ECO:0000256" key="5">
    <source>
        <dbReference type="SAM" id="MobiDB-lite"/>
    </source>
</evidence>
<evidence type="ECO:0000256" key="3">
    <source>
        <dbReference type="ARBA" id="ARBA00022833"/>
    </source>
</evidence>
<sequence length="482" mass="52383">MFRLFGFRRSESDNSSSQTPNPSAISPVSDRDTANFSALVDNSLPVRSSPTTPPPMLVNAQDSQPVRPPSTPPPQLVNVPDSRPVSSPPLRRAETPTPLPVRVPEPPNASIFPSDDYFANWMAQHTARGDGAAAAAALGTLAAASDASRRRRRRQERLGGGRTNQHGDLAFSQSVEQTAEAFQRIAITMEQQLEAAVAVATAAAAAAAAASNARREESETRPRHHYRSHHRSLDSSALYLPSTSGAAEASRGVTRQREEDPRDFSRQLEEEDEANARVEGGQERQQDSRGGQQPAAAGARAAEAVERARSRRRRFGHVVGGNGITAVDKAELQEKGSVGCDICYERWHWAAPEDGERVAPGKATMFGKNGEATGEEGEEGEEEEDEAAAAAAVDRVCQEPRKLPCGHIFGKECLTDWLARKDTCPACRRKVATGSASSPYTTGLEMLRVIYNDKNKKNKKEWERALQIFRGSPAFLDEGFTY</sequence>
<dbReference type="Pfam" id="PF13639">
    <property type="entry name" value="zf-RING_2"/>
    <property type="match status" value="1"/>
</dbReference>
<dbReference type="PROSITE" id="PS50089">
    <property type="entry name" value="ZF_RING_2"/>
    <property type="match status" value="1"/>
</dbReference>
<protein>
    <submittedName>
        <fullName evidence="7">ERAD-associated E3 ubiquitin-protein ligase hrd1</fullName>
    </submittedName>
</protein>
<dbReference type="InterPro" id="IPR001841">
    <property type="entry name" value="Znf_RING"/>
</dbReference>
<feature type="compositionally biased region" description="Pro residues" evidence="5">
    <location>
        <begin position="66"/>
        <end position="75"/>
    </location>
</feature>
<dbReference type="Gene3D" id="3.30.40.10">
    <property type="entry name" value="Zinc/RING finger domain, C3HC4 (zinc finger)"/>
    <property type="match status" value="1"/>
</dbReference>
<keyword evidence="3" id="KW-0862">Zinc</keyword>
<dbReference type="AlphaFoldDB" id="A0AA39TPU8"/>
<reference evidence="7" key="1">
    <citation type="submission" date="2023-06" db="EMBL/GenBank/DDBJ databases">
        <title>Multi-omics analyses reveal the molecular pathogenesis toolkit of Lasiodiplodia hormozganensis, a cross-kingdom pathogen.</title>
        <authorList>
            <person name="Felix C."/>
            <person name="Meneses R."/>
            <person name="Goncalves M.F.M."/>
            <person name="Tilleman L."/>
            <person name="Duarte A.S."/>
            <person name="Jorrin-Novo J.V."/>
            <person name="Van De Peer Y."/>
            <person name="Deforce D."/>
            <person name="Van Nieuwerburgh F."/>
            <person name="Esteves A.C."/>
            <person name="Alves A."/>
        </authorList>
    </citation>
    <scope>NUCLEOTIDE SEQUENCE</scope>
    <source>
        <strain evidence="7">CBS 339.90</strain>
    </source>
</reference>
<evidence type="ECO:0000313" key="7">
    <source>
        <dbReference type="EMBL" id="KAK0612696.1"/>
    </source>
</evidence>
<proteinExistence type="predicted"/>
<feature type="region of interest" description="Disordered" evidence="5">
    <location>
        <begin position="1"/>
        <end position="107"/>
    </location>
</feature>
<feature type="region of interest" description="Disordered" evidence="5">
    <location>
        <begin position="210"/>
        <end position="309"/>
    </location>
</feature>
<dbReference type="PANTHER" id="PTHR15710">
    <property type="entry name" value="E3 UBIQUITIN-PROTEIN LIGASE PRAJA"/>
    <property type="match status" value="1"/>
</dbReference>
<feature type="region of interest" description="Disordered" evidence="5">
    <location>
        <begin position="143"/>
        <end position="171"/>
    </location>
</feature>